<feature type="domain" description="Glycosyltransferase subfamily 4-like N-terminal" evidence="2">
    <location>
        <begin position="26"/>
        <end position="193"/>
    </location>
</feature>
<evidence type="ECO:0000259" key="2">
    <source>
        <dbReference type="Pfam" id="PF13439"/>
    </source>
</evidence>
<proteinExistence type="predicted"/>
<feature type="domain" description="Glycosyl transferase family 1" evidence="1">
    <location>
        <begin position="207"/>
        <end position="357"/>
    </location>
</feature>
<dbReference type="PANTHER" id="PTHR45947">
    <property type="entry name" value="SULFOQUINOVOSYL TRANSFERASE SQD2"/>
    <property type="match status" value="1"/>
</dbReference>
<dbReference type="InterPro" id="IPR028098">
    <property type="entry name" value="Glyco_trans_4-like_N"/>
</dbReference>
<name>A0A7V3KMY8_UNCW3</name>
<reference evidence="3" key="1">
    <citation type="journal article" date="2020" name="mSystems">
        <title>Genome- and Community-Level Interaction Insights into Carbon Utilization and Element Cycling Functions of Hydrothermarchaeota in Hydrothermal Sediment.</title>
        <authorList>
            <person name="Zhou Z."/>
            <person name="Liu Y."/>
            <person name="Xu W."/>
            <person name="Pan J."/>
            <person name="Luo Z.H."/>
            <person name="Li M."/>
        </authorList>
    </citation>
    <scope>NUCLEOTIDE SEQUENCE [LARGE SCALE GENOMIC DNA]</scope>
    <source>
        <strain evidence="3">SpSt-754</strain>
    </source>
</reference>
<dbReference type="Pfam" id="PF00534">
    <property type="entry name" value="Glycos_transf_1"/>
    <property type="match status" value="1"/>
</dbReference>
<dbReference type="EMBL" id="DTGD01000073">
    <property type="protein sequence ID" value="HGB35634.1"/>
    <property type="molecule type" value="Genomic_DNA"/>
</dbReference>
<gene>
    <name evidence="3" type="ORF">ENV38_01840</name>
</gene>
<keyword evidence="3" id="KW-0808">Transferase</keyword>
<dbReference type="InterPro" id="IPR050194">
    <property type="entry name" value="Glycosyltransferase_grp1"/>
</dbReference>
<accession>A0A7V3KMY8</accession>
<dbReference type="Gene3D" id="3.40.50.2000">
    <property type="entry name" value="Glycogen Phosphorylase B"/>
    <property type="match status" value="2"/>
</dbReference>
<evidence type="ECO:0000313" key="3">
    <source>
        <dbReference type="EMBL" id="HGB35634.1"/>
    </source>
</evidence>
<dbReference type="InterPro" id="IPR001296">
    <property type="entry name" value="Glyco_trans_1"/>
</dbReference>
<dbReference type="AlphaFoldDB" id="A0A7V3KMY8"/>
<dbReference type="PANTHER" id="PTHR45947:SF3">
    <property type="entry name" value="SULFOQUINOVOSYL TRANSFERASE SQD2"/>
    <property type="match status" value="1"/>
</dbReference>
<dbReference type="GO" id="GO:0016757">
    <property type="term" value="F:glycosyltransferase activity"/>
    <property type="evidence" value="ECO:0007669"/>
    <property type="project" value="InterPro"/>
</dbReference>
<sequence>MRILILSPWCDDIDLESCRGTPENAYLFRELLNRGHEVIFMCQGKKEEVPANLKEKIKYFVLKPFPHLRLSKLNYLTFPVFHFFYERYLAKRVKTLLEDSKIDIVYNIAGYGHPAILKLCRKHQIPYAVKTMGTIHFEKYVKTFLGKFLYFKEHLVFKHLAGHYFLVDDGTRSFEVAKKYKIPENRITILPNARPTTTPTDGRAPKFAIGYFTRLDKLKGTDLFIKVAKKVINSNPKVKLLVAGDGPMKTKILELIQKYPKNFKHLGFLTHLETLKLYSQIDLLISTNRYSNMTLNVIEALSYGIPVVAFDTQDTSQLIKDGVNGFLIKPFDTERFAEKVLSIFENPSLFSKLKEKALETAKSIPTWEERMKLEVNKLEELAHEIH</sequence>
<dbReference type="CDD" id="cd03801">
    <property type="entry name" value="GT4_PimA-like"/>
    <property type="match status" value="1"/>
</dbReference>
<organism evidence="3">
    <name type="scientific">candidate division WOR-3 bacterium</name>
    <dbReference type="NCBI Taxonomy" id="2052148"/>
    <lineage>
        <taxon>Bacteria</taxon>
        <taxon>Bacteria division WOR-3</taxon>
    </lineage>
</organism>
<protein>
    <submittedName>
        <fullName evidence="3">Glycosyltransferase family 1 protein</fullName>
    </submittedName>
</protein>
<comment type="caution">
    <text evidence="3">The sequence shown here is derived from an EMBL/GenBank/DDBJ whole genome shotgun (WGS) entry which is preliminary data.</text>
</comment>
<dbReference type="SUPFAM" id="SSF53756">
    <property type="entry name" value="UDP-Glycosyltransferase/glycogen phosphorylase"/>
    <property type="match status" value="1"/>
</dbReference>
<dbReference type="Pfam" id="PF13439">
    <property type="entry name" value="Glyco_transf_4"/>
    <property type="match status" value="1"/>
</dbReference>
<evidence type="ECO:0000259" key="1">
    <source>
        <dbReference type="Pfam" id="PF00534"/>
    </source>
</evidence>